<evidence type="ECO:0000256" key="1">
    <source>
        <dbReference type="SAM" id="Phobius"/>
    </source>
</evidence>
<dbReference type="RefSeq" id="WP_136778695.1">
    <property type="nucleotide sequence ID" value="NZ_SUPK01000007.1"/>
</dbReference>
<keyword evidence="1" id="KW-0812">Transmembrane</keyword>
<accession>A0A4U0F8R1</accession>
<dbReference type="OrthoDB" id="2628816at2"/>
<comment type="caution">
    <text evidence="2">The sequence shown here is derived from an EMBL/GenBank/DDBJ whole genome shotgun (WGS) entry which is preliminary data.</text>
</comment>
<organism evidence="2 3">
    <name type="scientific">Cohnella pontilimi</name>
    <dbReference type="NCBI Taxonomy" id="2564100"/>
    <lineage>
        <taxon>Bacteria</taxon>
        <taxon>Bacillati</taxon>
        <taxon>Bacillota</taxon>
        <taxon>Bacilli</taxon>
        <taxon>Bacillales</taxon>
        <taxon>Paenibacillaceae</taxon>
        <taxon>Cohnella</taxon>
    </lineage>
</organism>
<sequence>MKDSKPEWYGRLKKGPFVEAAFDAEMRQRVTERIYRISPQTRNRRLGLWAAAGVTAVLLICAVILLPSIRSHFHSPSASPGSVANPAGMTESFVRKNLHVGMTQDEVRRVFGQMYEAHAAARSFPSSHQEDPYDLNTWASVNIWRYDYNVQNGYQVNWGEESLDFDVAGMESGKIESQLIIVWEDNMVNRAIFKYKTWDGIATTQIGPGVDEPPPASAEARTEVLRAVGESSFGTFELRPVAGTSEKIQPLGAPSCLGLETDVNIAGDYELFFRDKNGALQSVYSLNGLEFIQHNEEPVAMRKFDFPDVELFLLIPRYTDCHGLEVYAFGVDKQSGKPSVFPFKTRDQHATVWTTSPVNLPVLENGSLIIEGGRGAGTDGAVRYTFKPDLGKRVLMLESQEQIP</sequence>
<keyword evidence="1" id="KW-1133">Transmembrane helix</keyword>
<dbReference type="Proteomes" id="UP000309673">
    <property type="component" value="Unassembled WGS sequence"/>
</dbReference>
<gene>
    <name evidence="2" type="ORF">E5161_15290</name>
</gene>
<keyword evidence="1" id="KW-0472">Membrane</keyword>
<dbReference type="EMBL" id="SUPK01000007">
    <property type="protein sequence ID" value="TJY41067.1"/>
    <property type="molecule type" value="Genomic_DNA"/>
</dbReference>
<feature type="transmembrane region" description="Helical" evidence="1">
    <location>
        <begin position="46"/>
        <end position="66"/>
    </location>
</feature>
<evidence type="ECO:0000313" key="2">
    <source>
        <dbReference type="EMBL" id="TJY41067.1"/>
    </source>
</evidence>
<protein>
    <submittedName>
        <fullName evidence="2">Uncharacterized protein</fullName>
    </submittedName>
</protein>
<dbReference type="AlphaFoldDB" id="A0A4U0F8R1"/>
<keyword evidence="3" id="KW-1185">Reference proteome</keyword>
<proteinExistence type="predicted"/>
<evidence type="ECO:0000313" key="3">
    <source>
        <dbReference type="Proteomes" id="UP000309673"/>
    </source>
</evidence>
<name>A0A4U0F8R1_9BACL</name>
<reference evidence="2 3" key="1">
    <citation type="submission" date="2019-04" db="EMBL/GenBank/DDBJ databases">
        <title>Cohnella sp. nov., isolated from soil.</title>
        <authorList>
            <person name="Kim W."/>
        </authorList>
    </citation>
    <scope>NUCLEOTIDE SEQUENCE [LARGE SCALE GENOMIC DNA]</scope>
    <source>
        <strain evidence="2 3">CAU 1483</strain>
    </source>
</reference>